<dbReference type="EMBL" id="NOIH01000003">
    <property type="protein sequence ID" value="OYD54932.1"/>
    <property type="molecule type" value="Genomic_DNA"/>
</dbReference>
<evidence type="ECO:0000256" key="5">
    <source>
        <dbReference type="ARBA" id="ARBA00023315"/>
    </source>
</evidence>
<keyword evidence="8" id="KW-1185">Reference proteome</keyword>
<proteinExistence type="predicted"/>
<evidence type="ECO:0000256" key="4">
    <source>
        <dbReference type="ARBA" id="ARBA00023098"/>
    </source>
</evidence>
<dbReference type="InterPro" id="IPR002123">
    <property type="entry name" value="Plipid/glycerol_acylTrfase"/>
</dbReference>
<sequence>MNGQGQTADLRTQTQASAAAPVVPAAFAPTPPLLRAWRYLRLTLHLLQGAATLALVYPLCKPTTRLSLRQRWSRRLLVILGLRLQLEGAPIAPGAMLVANHISWVDIFVINAASPSAFVSKAEVRSWPLIGWLAARNDTIFLRRGSRGHARIINAEIAALLDAGRNVAIFPEGTTTDGSHVLHFHAALLQPAVASGHAVQPLALSYRNPDGSHSRAPAYDGELSLGQCTANIIAARELVARVTVSAPIETAEGIDRRSLAQQARAAVMRDIGA</sequence>
<evidence type="ECO:0000259" key="6">
    <source>
        <dbReference type="SMART" id="SM00563"/>
    </source>
</evidence>
<dbReference type="PANTHER" id="PTHR10434">
    <property type="entry name" value="1-ACYL-SN-GLYCEROL-3-PHOSPHATE ACYLTRANSFERASE"/>
    <property type="match status" value="1"/>
</dbReference>
<dbReference type="PANTHER" id="PTHR10434:SF64">
    <property type="entry name" value="1-ACYL-SN-GLYCEROL-3-PHOSPHATE ACYLTRANSFERASE-RELATED"/>
    <property type="match status" value="1"/>
</dbReference>
<accession>A0A235F0W9</accession>
<dbReference type="GO" id="GO:0003841">
    <property type="term" value="F:1-acylglycerol-3-phosphate O-acyltransferase activity"/>
    <property type="evidence" value="ECO:0007669"/>
    <property type="project" value="TreeGrafter"/>
</dbReference>
<dbReference type="GO" id="GO:0006654">
    <property type="term" value="P:phosphatidic acid biosynthetic process"/>
    <property type="evidence" value="ECO:0007669"/>
    <property type="project" value="TreeGrafter"/>
</dbReference>
<dbReference type="SMART" id="SM00563">
    <property type="entry name" value="PlsC"/>
    <property type="match status" value="1"/>
</dbReference>
<organism evidence="7 8">
    <name type="scientific">Thauera propionica</name>
    <dbReference type="NCBI Taxonomy" id="2019431"/>
    <lineage>
        <taxon>Bacteria</taxon>
        <taxon>Pseudomonadati</taxon>
        <taxon>Pseudomonadota</taxon>
        <taxon>Betaproteobacteria</taxon>
        <taxon>Rhodocyclales</taxon>
        <taxon>Zoogloeaceae</taxon>
        <taxon>Thauera</taxon>
    </lineage>
</organism>
<dbReference type="Pfam" id="PF01553">
    <property type="entry name" value="Acyltransferase"/>
    <property type="match status" value="1"/>
</dbReference>
<dbReference type="OrthoDB" id="9806880at2"/>
<keyword evidence="5 7" id="KW-0012">Acyltransferase</keyword>
<name>A0A235F0W9_9RHOO</name>
<protein>
    <submittedName>
        <fullName evidence="7">1-acyl-sn-glycerol-3-phosphate acyltransferase</fullName>
    </submittedName>
</protein>
<dbReference type="CDD" id="cd07989">
    <property type="entry name" value="LPLAT_AGPAT-like"/>
    <property type="match status" value="1"/>
</dbReference>
<dbReference type="AlphaFoldDB" id="A0A235F0W9"/>
<comment type="pathway">
    <text evidence="1">Lipid metabolism.</text>
</comment>
<evidence type="ECO:0000313" key="8">
    <source>
        <dbReference type="Proteomes" id="UP000215181"/>
    </source>
</evidence>
<evidence type="ECO:0000256" key="1">
    <source>
        <dbReference type="ARBA" id="ARBA00005189"/>
    </source>
</evidence>
<keyword evidence="3 7" id="KW-0808">Transferase</keyword>
<comment type="caution">
    <text evidence="7">The sequence shown here is derived from an EMBL/GenBank/DDBJ whole genome shotgun (WGS) entry which is preliminary data.</text>
</comment>
<feature type="domain" description="Phospholipid/glycerol acyltransferase" evidence="6">
    <location>
        <begin position="95"/>
        <end position="207"/>
    </location>
</feature>
<gene>
    <name evidence="7" type="ORF">CGK74_01580</name>
</gene>
<evidence type="ECO:0000256" key="2">
    <source>
        <dbReference type="ARBA" id="ARBA00022516"/>
    </source>
</evidence>
<evidence type="ECO:0000256" key="3">
    <source>
        <dbReference type="ARBA" id="ARBA00022679"/>
    </source>
</evidence>
<dbReference type="Proteomes" id="UP000215181">
    <property type="component" value="Unassembled WGS sequence"/>
</dbReference>
<reference evidence="7 8" key="1">
    <citation type="submission" date="2017-07" db="EMBL/GenBank/DDBJ databases">
        <title>Thauera sp. KNDSS-Mac4 genome sequence and assembly.</title>
        <authorList>
            <person name="Mayilraj S."/>
        </authorList>
    </citation>
    <scope>NUCLEOTIDE SEQUENCE [LARGE SCALE GENOMIC DNA]</scope>
    <source>
        <strain evidence="7 8">KNDSS-Mac4</strain>
    </source>
</reference>
<keyword evidence="4" id="KW-0443">Lipid metabolism</keyword>
<evidence type="ECO:0000313" key="7">
    <source>
        <dbReference type="EMBL" id="OYD54932.1"/>
    </source>
</evidence>
<keyword evidence="2" id="KW-0444">Lipid biosynthesis</keyword>
<dbReference type="SUPFAM" id="SSF69593">
    <property type="entry name" value="Glycerol-3-phosphate (1)-acyltransferase"/>
    <property type="match status" value="1"/>
</dbReference>